<feature type="compositionally biased region" description="Basic and acidic residues" evidence="1">
    <location>
        <begin position="15"/>
        <end position="27"/>
    </location>
</feature>
<name>A0ABC8JIZ6_ERUVS</name>
<dbReference type="AlphaFoldDB" id="A0ABC8JIZ6"/>
<keyword evidence="3" id="KW-1185">Reference proteome</keyword>
<dbReference type="EMBL" id="CAKOAT010099711">
    <property type="protein sequence ID" value="CAH8323908.1"/>
    <property type="molecule type" value="Genomic_DNA"/>
</dbReference>
<sequence length="54" mass="5984">MSSAPGLLLDTNAEEEPKTPFSKRKEEDADLPDLTSSSKKMCTKQIKKEKAKSD</sequence>
<dbReference type="Proteomes" id="UP001642260">
    <property type="component" value="Unassembled WGS sequence"/>
</dbReference>
<accession>A0ABC8JIZ6</accession>
<gene>
    <name evidence="2" type="ORF">ERUC_LOCUS10006</name>
</gene>
<protein>
    <submittedName>
        <fullName evidence="2">Uncharacterized protein</fullName>
    </submittedName>
</protein>
<organism evidence="2 3">
    <name type="scientific">Eruca vesicaria subsp. sativa</name>
    <name type="common">Garden rocket</name>
    <name type="synonym">Eruca sativa</name>
    <dbReference type="NCBI Taxonomy" id="29727"/>
    <lineage>
        <taxon>Eukaryota</taxon>
        <taxon>Viridiplantae</taxon>
        <taxon>Streptophyta</taxon>
        <taxon>Embryophyta</taxon>
        <taxon>Tracheophyta</taxon>
        <taxon>Spermatophyta</taxon>
        <taxon>Magnoliopsida</taxon>
        <taxon>eudicotyledons</taxon>
        <taxon>Gunneridae</taxon>
        <taxon>Pentapetalae</taxon>
        <taxon>rosids</taxon>
        <taxon>malvids</taxon>
        <taxon>Brassicales</taxon>
        <taxon>Brassicaceae</taxon>
        <taxon>Brassiceae</taxon>
        <taxon>Eruca</taxon>
    </lineage>
</organism>
<comment type="caution">
    <text evidence="2">The sequence shown here is derived from an EMBL/GenBank/DDBJ whole genome shotgun (WGS) entry which is preliminary data.</text>
</comment>
<feature type="region of interest" description="Disordered" evidence="1">
    <location>
        <begin position="1"/>
        <end position="54"/>
    </location>
</feature>
<reference evidence="2 3" key="1">
    <citation type="submission" date="2022-03" db="EMBL/GenBank/DDBJ databases">
        <authorList>
            <person name="Macdonald S."/>
            <person name="Ahmed S."/>
            <person name="Newling K."/>
        </authorList>
    </citation>
    <scope>NUCLEOTIDE SEQUENCE [LARGE SCALE GENOMIC DNA]</scope>
</reference>
<proteinExistence type="predicted"/>
<evidence type="ECO:0000313" key="3">
    <source>
        <dbReference type="Proteomes" id="UP001642260"/>
    </source>
</evidence>
<evidence type="ECO:0000313" key="2">
    <source>
        <dbReference type="EMBL" id="CAH8323908.1"/>
    </source>
</evidence>
<evidence type="ECO:0000256" key="1">
    <source>
        <dbReference type="SAM" id="MobiDB-lite"/>
    </source>
</evidence>